<organism evidence="2 3">
    <name type="scientific">Trematosphaeria pertusa</name>
    <dbReference type="NCBI Taxonomy" id="390896"/>
    <lineage>
        <taxon>Eukaryota</taxon>
        <taxon>Fungi</taxon>
        <taxon>Dikarya</taxon>
        <taxon>Ascomycota</taxon>
        <taxon>Pezizomycotina</taxon>
        <taxon>Dothideomycetes</taxon>
        <taxon>Pleosporomycetidae</taxon>
        <taxon>Pleosporales</taxon>
        <taxon>Massarineae</taxon>
        <taxon>Trematosphaeriaceae</taxon>
        <taxon>Trematosphaeria</taxon>
    </lineage>
</organism>
<feature type="region of interest" description="Disordered" evidence="1">
    <location>
        <begin position="134"/>
        <end position="156"/>
    </location>
</feature>
<dbReference type="Proteomes" id="UP000800094">
    <property type="component" value="Unassembled WGS sequence"/>
</dbReference>
<keyword evidence="3" id="KW-1185">Reference proteome</keyword>
<evidence type="ECO:0000313" key="2">
    <source>
        <dbReference type="EMBL" id="KAF2248945.1"/>
    </source>
</evidence>
<name>A0A6A6IED7_9PLEO</name>
<dbReference type="RefSeq" id="XP_033683949.1">
    <property type="nucleotide sequence ID" value="XM_033821893.1"/>
</dbReference>
<proteinExistence type="predicted"/>
<evidence type="ECO:0000313" key="3">
    <source>
        <dbReference type="Proteomes" id="UP000800094"/>
    </source>
</evidence>
<dbReference type="GeneID" id="54575223"/>
<dbReference type="AlphaFoldDB" id="A0A6A6IED7"/>
<protein>
    <submittedName>
        <fullName evidence="2">Uncharacterized protein</fullName>
    </submittedName>
</protein>
<evidence type="ECO:0000256" key="1">
    <source>
        <dbReference type="SAM" id="MobiDB-lite"/>
    </source>
</evidence>
<accession>A0A6A6IED7</accession>
<dbReference type="EMBL" id="ML987195">
    <property type="protein sequence ID" value="KAF2248945.1"/>
    <property type="molecule type" value="Genomic_DNA"/>
</dbReference>
<reference evidence="2" key="1">
    <citation type="journal article" date="2020" name="Stud. Mycol.">
        <title>101 Dothideomycetes genomes: a test case for predicting lifestyles and emergence of pathogens.</title>
        <authorList>
            <person name="Haridas S."/>
            <person name="Albert R."/>
            <person name="Binder M."/>
            <person name="Bloem J."/>
            <person name="Labutti K."/>
            <person name="Salamov A."/>
            <person name="Andreopoulos B."/>
            <person name="Baker S."/>
            <person name="Barry K."/>
            <person name="Bills G."/>
            <person name="Bluhm B."/>
            <person name="Cannon C."/>
            <person name="Castanera R."/>
            <person name="Culley D."/>
            <person name="Daum C."/>
            <person name="Ezra D."/>
            <person name="Gonzalez J."/>
            <person name="Henrissat B."/>
            <person name="Kuo A."/>
            <person name="Liang C."/>
            <person name="Lipzen A."/>
            <person name="Lutzoni F."/>
            <person name="Magnuson J."/>
            <person name="Mondo S."/>
            <person name="Nolan M."/>
            <person name="Ohm R."/>
            <person name="Pangilinan J."/>
            <person name="Park H.-J."/>
            <person name="Ramirez L."/>
            <person name="Alfaro M."/>
            <person name="Sun H."/>
            <person name="Tritt A."/>
            <person name="Yoshinaga Y."/>
            <person name="Zwiers L.-H."/>
            <person name="Turgeon B."/>
            <person name="Goodwin S."/>
            <person name="Spatafora J."/>
            <person name="Crous P."/>
            <person name="Grigoriev I."/>
        </authorList>
    </citation>
    <scope>NUCLEOTIDE SEQUENCE</scope>
    <source>
        <strain evidence="2">CBS 122368</strain>
    </source>
</reference>
<gene>
    <name evidence="2" type="ORF">BU26DRAFT_309073</name>
</gene>
<sequence length="202" mass="22394">MLALDNHNWQSQRVLKDFGLGNRTTEFRARDGAKDCHSTPPTHLQVKGTRIFLLIAVHSECRTCQLQTVQEAIQRAHVMGALVVVITVPGSAEEEQIVRHPQQATARTPRVGMGRRGEPCSAHYIPRLGNHAAERQHSWGRKSGRTTKGALSGVGSASASRSLRAREYGESLSFAPLLAIDCLVPAPWHRKRRRAAYAEHVR</sequence>